<dbReference type="InterPro" id="IPR005135">
    <property type="entry name" value="Endo/exonuclease/phosphatase"/>
</dbReference>
<name>A0ABV9K8T8_9PORP</name>
<dbReference type="PANTHER" id="PTHR42834:SF1">
    <property type="entry name" value="ENDONUCLEASE_EXONUCLEASE_PHOSPHATASE FAMILY PROTEIN (AFU_ORTHOLOGUE AFUA_3G09210)"/>
    <property type="match status" value="1"/>
</dbReference>
<evidence type="ECO:0000313" key="3">
    <source>
        <dbReference type="EMBL" id="MFC4666434.1"/>
    </source>
</evidence>
<feature type="signal peptide" evidence="1">
    <location>
        <begin position="1"/>
        <end position="21"/>
    </location>
</feature>
<accession>A0ABV9K8T8</accession>
<dbReference type="Gene3D" id="3.60.10.10">
    <property type="entry name" value="Endonuclease/exonuclease/phosphatase"/>
    <property type="match status" value="1"/>
</dbReference>
<protein>
    <submittedName>
        <fullName evidence="3">Endonuclease/exonuclease/phosphatase family protein</fullName>
    </submittedName>
</protein>
<gene>
    <name evidence="3" type="ORF">ACFO3G_07470</name>
</gene>
<dbReference type="InterPro" id="IPR036691">
    <property type="entry name" value="Endo/exonu/phosph_ase_sf"/>
</dbReference>
<dbReference type="Pfam" id="PF19580">
    <property type="entry name" value="Exo_endo_phos_3"/>
    <property type="match status" value="1"/>
</dbReference>
<dbReference type="SUPFAM" id="SSF56219">
    <property type="entry name" value="DNase I-like"/>
    <property type="match status" value="1"/>
</dbReference>
<dbReference type="GO" id="GO:0004519">
    <property type="term" value="F:endonuclease activity"/>
    <property type="evidence" value="ECO:0007669"/>
    <property type="project" value="UniProtKB-KW"/>
</dbReference>
<dbReference type="RefSeq" id="WP_380079498.1">
    <property type="nucleotide sequence ID" value="NZ_JBHSGO010000200.1"/>
</dbReference>
<proteinExistence type="predicted"/>
<evidence type="ECO:0000259" key="2">
    <source>
        <dbReference type="Pfam" id="PF19580"/>
    </source>
</evidence>
<keyword evidence="3" id="KW-0540">Nuclease</keyword>
<keyword evidence="3" id="KW-0255">Endonuclease</keyword>
<keyword evidence="1" id="KW-0732">Signal</keyword>
<keyword evidence="3" id="KW-0378">Hydrolase</keyword>
<evidence type="ECO:0000256" key="1">
    <source>
        <dbReference type="SAM" id="SignalP"/>
    </source>
</evidence>
<organism evidence="3 4">
    <name type="scientific">Falsiporphyromonas endometrii</name>
    <dbReference type="NCBI Taxonomy" id="1387297"/>
    <lineage>
        <taxon>Bacteria</taxon>
        <taxon>Pseudomonadati</taxon>
        <taxon>Bacteroidota</taxon>
        <taxon>Bacteroidia</taxon>
        <taxon>Bacteroidales</taxon>
        <taxon>Porphyromonadaceae</taxon>
        <taxon>Falsiporphyromonas</taxon>
    </lineage>
</organism>
<evidence type="ECO:0000313" key="4">
    <source>
        <dbReference type="Proteomes" id="UP001596020"/>
    </source>
</evidence>
<dbReference type="EMBL" id="JBHSGO010000200">
    <property type="protein sequence ID" value="MFC4666434.1"/>
    <property type="molecule type" value="Genomic_DNA"/>
</dbReference>
<dbReference type="PANTHER" id="PTHR42834">
    <property type="entry name" value="ENDONUCLEASE/EXONUCLEASE/PHOSPHATASE FAMILY PROTEIN (AFU_ORTHOLOGUE AFUA_3G09210)"/>
    <property type="match status" value="1"/>
</dbReference>
<sequence length="347" mass="39097">MKKLFLSLALLAFVALPNAVAQKGYAKVTVAFYNLENLFDTEDGPNNDAEYLPDGANHWTLEKYHNKLHNMAKVISQIGGDGPAVIGVSEVENRKVLEDLVKEPALQRLGYSIVHYESPDFRGIDCALLYRPEIFKLTASSAHPVNIPGEPYIKTRDVVVAFGYIDNEPFSFLVGHWPSRAGGEAVSLNRRMAAAETMRAQADSILRLEPKSKIIMMGDFNDDPTSPSVVKGLRLKKGPKGLGANEFYTPMRKLYRDGIGTLAYRDVWNLFDIMCVNGNLIGKDHNSFKVYKDPKTGYYAYVFNKPFLRQQSGRYKGYPHRTMVGGEYQNGYSDHFPVYMYLVKELK</sequence>
<comment type="caution">
    <text evidence="3">The sequence shown here is derived from an EMBL/GenBank/DDBJ whole genome shotgun (WGS) entry which is preliminary data.</text>
</comment>
<dbReference type="Proteomes" id="UP001596020">
    <property type="component" value="Unassembled WGS sequence"/>
</dbReference>
<reference evidence="4" key="1">
    <citation type="journal article" date="2019" name="Int. J. Syst. Evol. Microbiol.">
        <title>The Global Catalogue of Microorganisms (GCM) 10K type strain sequencing project: providing services to taxonomists for standard genome sequencing and annotation.</title>
        <authorList>
            <consortium name="The Broad Institute Genomics Platform"/>
            <consortium name="The Broad Institute Genome Sequencing Center for Infectious Disease"/>
            <person name="Wu L."/>
            <person name="Ma J."/>
        </authorList>
    </citation>
    <scope>NUCLEOTIDE SEQUENCE [LARGE SCALE GENOMIC DNA]</scope>
    <source>
        <strain evidence="4">CGMCC 4.7357</strain>
    </source>
</reference>
<feature type="chain" id="PRO_5046831604" evidence="1">
    <location>
        <begin position="22"/>
        <end position="347"/>
    </location>
</feature>
<keyword evidence="4" id="KW-1185">Reference proteome</keyword>
<feature type="domain" description="Endonuclease/exonuclease/phosphatase" evidence="2">
    <location>
        <begin position="29"/>
        <end position="344"/>
    </location>
</feature>